<evidence type="ECO:0000259" key="1">
    <source>
        <dbReference type="Pfam" id="PF04149"/>
    </source>
</evidence>
<comment type="caution">
    <text evidence="2">The sequence shown here is derived from an EMBL/GenBank/DDBJ whole genome shotgun (WGS) entry which is preliminary data.</text>
</comment>
<evidence type="ECO:0000313" key="2">
    <source>
        <dbReference type="EMBL" id="GIM77939.1"/>
    </source>
</evidence>
<dbReference type="RefSeq" id="WP_212993661.1">
    <property type="nucleotide sequence ID" value="NZ_BAABEA010000049.1"/>
</dbReference>
<dbReference type="Proteomes" id="UP000681340">
    <property type="component" value="Unassembled WGS sequence"/>
</dbReference>
<organism evidence="2 3">
    <name type="scientific">Actinoplanes auranticolor</name>
    <dbReference type="NCBI Taxonomy" id="47988"/>
    <lineage>
        <taxon>Bacteria</taxon>
        <taxon>Bacillati</taxon>
        <taxon>Actinomycetota</taxon>
        <taxon>Actinomycetes</taxon>
        <taxon>Micromonosporales</taxon>
        <taxon>Micromonosporaceae</taxon>
        <taxon>Actinoplanes</taxon>
    </lineage>
</organism>
<accession>A0A919SU20</accession>
<sequence length="66" mass="7345">MDSSSNLPVWRKSSKCANCSCVEVAQVDNDTYLVRDSKLPDSPVLSFTKEEWVAFVEGVQAGEFPF</sequence>
<evidence type="ECO:0000313" key="3">
    <source>
        <dbReference type="Proteomes" id="UP000681340"/>
    </source>
</evidence>
<feature type="domain" description="DUF397" evidence="1">
    <location>
        <begin position="9"/>
        <end position="60"/>
    </location>
</feature>
<gene>
    <name evidence="2" type="ORF">Aau02nite_78400</name>
</gene>
<dbReference type="Pfam" id="PF04149">
    <property type="entry name" value="DUF397"/>
    <property type="match status" value="1"/>
</dbReference>
<proteinExistence type="predicted"/>
<dbReference type="AlphaFoldDB" id="A0A919SU20"/>
<reference evidence="2" key="1">
    <citation type="submission" date="2021-03" db="EMBL/GenBank/DDBJ databases">
        <title>Whole genome shotgun sequence of Actinoplanes auranticolor NBRC 12245.</title>
        <authorList>
            <person name="Komaki H."/>
            <person name="Tamura T."/>
        </authorList>
    </citation>
    <scope>NUCLEOTIDE SEQUENCE</scope>
    <source>
        <strain evidence="2">NBRC 12245</strain>
    </source>
</reference>
<name>A0A919SU20_9ACTN</name>
<dbReference type="InterPro" id="IPR007278">
    <property type="entry name" value="DUF397"/>
</dbReference>
<dbReference type="EMBL" id="BOQL01000071">
    <property type="protein sequence ID" value="GIM77939.1"/>
    <property type="molecule type" value="Genomic_DNA"/>
</dbReference>
<protein>
    <recommendedName>
        <fullName evidence="1">DUF397 domain-containing protein</fullName>
    </recommendedName>
</protein>
<keyword evidence="3" id="KW-1185">Reference proteome</keyword>